<dbReference type="Pfam" id="PF01636">
    <property type="entry name" value="APH"/>
    <property type="match status" value="1"/>
</dbReference>
<dbReference type="InterPro" id="IPR011009">
    <property type="entry name" value="Kinase-like_dom_sf"/>
</dbReference>
<feature type="compositionally biased region" description="Low complexity" evidence="1">
    <location>
        <begin position="62"/>
        <end position="80"/>
    </location>
</feature>
<gene>
    <name evidence="3" type="ORF">ACHAW5_008351</name>
</gene>
<comment type="caution">
    <text evidence="3">The sequence shown here is derived from an EMBL/GenBank/DDBJ whole genome shotgun (WGS) entry which is preliminary data.</text>
</comment>
<keyword evidence="4" id="KW-1185">Reference proteome</keyword>
<feature type="compositionally biased region" description="Polar residues" evidence="1">
    <location>
        <begin position="11"/>
        <end position="21"/>
    </location>
</feature>
<organism evidence="3 4">
    <name type="scientific">Stephanodiscus triporus</name>
    <dbReference type="NCBI Taxonomy" id="2934178"/>
    <lineage>
        <taxon>Eukaryota</taxon>
        <taxon>Sar</taxon>
        <taxon>Stramenopiles</taxon>
        <taxon>Ochrophyta</taxon>
        <taxon>Bacillariophyta</taxon>
        <taxon>Coscinodiscophyceae</taxon>
        <taxon>Thalassiosirophycidae</taxon>
        <taxon>Stephanodiscales</taxon>
        <taxon>Stephanodiscaceae</taxon>
        <taxon>Stephanodiscus</taxon>
    </lineage>
</organism>
<dbReference type="InterPro" id="IPR041726">
    <property type="entry name" value="ACAD10_11_N"/>
</dbReference>
<proteinExistence type="predicted"/>
<dbReference type="SUPFAM" id="SSF56112">
    <property type="entry name" value="Protein kinase-like (PK-like)"/>
    <property type="match status" value="1"/>
</dbReference>
<reference evidence="3 4" key="1">
    <citation type="submission" date="2024-10" db="EMBL/GenBank/DDBJ databases">
        <title>Updated reference genomes for cyclostephanoid diatoms.</title>
        <authorList>
            <person name="Roberts W.R."/>
            <person name="Alverson A.J."/>
        </authorList>
    </citation>
    <scope>NUCLEOTIDE SEQUENCE [LARGE SCALE GENOMIC DNA]</scope>
    <source>
        <strain evidence="3 4">AJA276-08</strain>
    </source>
</reference>
<evidence type="ECO:0000256" key="1">
    <source>
        <dbReference type="SAM" id="MobiDB-lite"/>
    </source>
</evidence>
<dbReference type="Gene3D" id="3.30.200.20">
    <property type="entry name" value="Phosphorylase Kinase, domain 1"/>
    <property type="match status" value="1"/>
</dbReference>
<dbReference type="PANTHER" id="PTHR47829">
    <property type="entry name" value="HYDROLASE, PUTATIVE (AFU_ORTHOLOGUE AFUA_1G12880)-RELATED"/>
    <property type="match status" value="1"/>
</dbReference>
<dbReference type="PANTHER" id="PTHR47829:SF1">
    <property type="entry name" value="HAD FAMILY PHOSPHATASE"/>
    <property type="match status" value="1"/>
</dbReference>
<evidence type="ECO:0000313" key="4">
    <source>
        <dbReference type="Proteomes" id="UP001530315"/>
    </source>
</evidence>
<evidence type="ECO:0000259" key="2">
    <source>
        <dbReference type="Pfam" id="PF01636"/>
    </source>
</evidence>
<dbReference type="CDD" id="cd05154">
    <property type="entry name" value="ACAD10_11_N-like"/>
    <property type="match status" value="1"/>
</dbReference>
<sequence length="522" mass="57417">MDTEQRAARSDGSTGTVDGQGTTAMRNAIDVASLSSWMVLQPALSDLLSLDYSDTDADSDSDGAVVVSREGSSSSSSRGARLADRTSIRQFGFGQSNPTYMLVIHDGVGGDSSSSAAKVVRLVLRRKPDAIAHPTSHDLRREYRVLEGLARYNARLLSSSSSSSSSSGKNANYYFDKAIPVPRPYVYCSDESVVGSEFYLMEFVEGRIFVDPRMSAMDSREERARAYRDAIRVLSNIHNVPWSEIGLERHGGRRVAGLGTDLVARSGSPTYVERQLGRLLQVTSRQSELMTEGAGGGTDEDMEGIERSMHRMATKLREHAGLCPDRIGLLHGDYKVDNLIFHPTEPRVVAVIDWELSTVGDGYCDLANLCMMFFMPELERGWGIAGLGDTNLEGTGIPARDRIVSTYCEYSRRHHETKHLAPRLTSTPTAPSPIVRPANYEEAEAWAGFYLSFLFFKNCVIVHGVAQRALSGVASSAMAHRVAKLLPEMVRLNRKIWDEFPPPPKNGCNRKYDDGKFGGSKL</sequence>
<feature type="domain" description="Aminoglycoside phosphotransferase" evidence="2">
    <location>
        <begin position="88"/>
        <end position="378"/>
    </location>
</feature>
<dbReference type="Gene3D" id="3.90.1200.10">
    <property type="match status" value="1"/>
</dbReference>
<evidence type="ECO:0000313" key="3">
    <source>
        <dbReference type="EMBL" id="KAL3777948.1"/>
    </source>
</evidence>
<dbReference type="EMBL" id="JALLAZ020001252">
    <property type="protein sequence ID" value="KAL3777948.1"/>
    <property type="molecule type" value="Genomic_DNA"/>
</dbReference>
<dbReference type="InterPro" id="IPR002575">
    <property type="entry name" value="Aminoglycoside_PTrfase"/>
</dbReference>
<feature type="region of interest" description="Disordered" evidence="1">
    <location>
        <begin position="56"/>
        <end position="81"/>
    </location>
</feature>
<dbReference type="InterPro" id="IPR052898">
    <property type="entry name" value="ACAD10-like"/>
</dbReference>
<dbReference type="AlphaFoldDB" id="A0ABD3NR85"/>
<feature type="region of interest" description="Disordered" evidence="1">
    <location>
        <begin position="1"/>
        <end position="21"/>
    </location>
</feature>
<accession>A0ABD3NR85</accession>
<dbReference type="Proteomes" id="UP001530315">
    <property type="component" value="Unassembled WGS sequence"/>
</dbReference>
<protein>
    <recommendedName>
        <fullName evidence="2">Aminoglycoside phosphotransferase domain-containing protein</fullName>
    </recommendedName>
</protein>
<name>A0ABD3NR85_9STRA</name>